<evidence type="ECO:0000313" key="11">
    <source>
        <dbReference type="EMBL" id="RHZ13770.1"/>
    </source>
</evidence>
<dbReference type="VEuPathDB" id="FungiDB:H257_13114"/>
<dbReference type="Proteomes" id="UP000266196">
    <property type="component" value="Unassembled WGS sequence"/>
</dbReference>
<evidence type="ECO:0000313" key="10">
    <source>
        <dbReference type="EMBL" id="RHY62831.1"/>
    </source>
</evidence>
<dbReference type="EMBL" id="QUTF01014268">
    <property type="protein sequence ID" value="RHZ13770.1"/>
    <property type="molecule type" value="Genomic_DNA"/>
</dbReference>
<gene>
    <name evidence="7" type="ORF">DYB25_007902</name>
    <name evidence="11" type="ORF">DYB26_013255</name>
    <name evidence="13" type="ORF">DYB28_003605</name>
    <name evidence="9" type="ORF">DYB30_007061</name>
    <name evidence="12" type="ORF">DYB31_001834</name>
    <name evidence="10" type="ORF">DYB34_003617</name>
    <name evidence="8" type="ORF">DYB38_009288</name>
</gene>
<dbReference type="AlphaFoldDB" id="A0A397BRS2"/>
<dbReference type="InterPro" id="IPR036938">
    <property type="entry name" value="PAP2/HPO_sf"/>
</dbReference>
<evidence type="ECO:0000256" key="2">
    <source>
        <dbReference type="ARBA" id="ARBA00008816"/>
    </source>
</evidence>
<dbReference type="EMBL" id="QUTE01005987">
    <property type="protein sequence ID" value="RHZ34188.1"/>
    <property type="molecule type" value="Genomic_DNA"/>
</dbReference>
<dbReference type="EMBL" id="QUTD01007020">
    <property type="protein sequence ID" value="RHY52185.1"/>
    <property type="molecule type" value="Genomic_DNA"/>
</dbReference>
<evidence type="ECO:0000259" key="6">
    <source>
        <dbReference type="Pfam" id="PF01569"/>
    </source>
</evidence>
<evidence type="ECO:0000313" key="16">
    <source>
        <dbReference type="Proteomes" id="UP000266239"/>
    </source>
</evidence>
<dbReference type="Proteomes" id="UP000266643">
    <property type="component" value="Unassembled WGS sequence"/>
</dbReference>
<dbReference type="EMBL" id="QUTB01004314">
    <property type="protein sequence ID" value="RHY62831.1"/>
    <property type="molecule type" value="Genomic_DNA"/>
</dbReference>
<feature type="domain" description="Phosphatidic acid phosphatase type 2/haloperoxidase" evidence="6">
    <location>
        <begin position="2"/>
        <end position="70"/>
    </location>
</feature>
<dbReference type="PANTHER" id="PTHR10165:SF35">
    <property type="entry name" value="RE23632P"/>
    <property type="match status" value="1"/>
</dbReference>
<evidence type="ECO:0000256" key="4">
    <source>
        <dbReference type="ARBA" id="ARBA00022989"/>
    </source>
</evidence>
<organism evidence="7 16">
    <name type="scientific">Aphanomyces astaci</name>
    <name type="common">Crayfish plague agent</name>
    <dbReference type="NCBI Taxonomy" id="112090"/>
    <lineage>
        <taxon>Eukaryota</taxon>
        <taxon>Sar</taxon>
        <taxon>Stramenopiles</taxon>
        <taxon>Oomycota</taxon>
        <taxon>Saprolegniomycetes</taxon>
        <taxon>Saprolegniales</taxon>
        <taxon>Verrucalvaceae</taxon>
        <taxon>Aphanomyces</taxon>
    </lineage>
</organism>
<accession>A0A397BRS2</accession>
<proteinExistence type="inferred from homology"/>
<dbReference type="EMBL" id="QUTA01003216">
    <property type="protein sequence ID" value="RHY24487.1"/>
    <property type="molecule type" value="Genomic_DNA"/>
</dbReference>
<dbReference type="GO" id="GO:0046839">
    <property type="term" value="P:phospholipid dephosphorylation"/>
    <property type="evidence" value="ECO:0007669"/>
    <property type="project" value="TreeGrafter"/>
</dbReference>
<dbReference type="InterPro" id="IPR043216">
    <property type="entry name" value="PAP-like"/>
</dbReference>
<comment type="similarity">
    <text evidence="2">Belongs to the PA-phosphatase related phosphoesterase family.</text>
</comment>
<evidence type="ECO:0000313" key="9">
    <source>
        <dbReference type="EMBL" id="RHY52185.1"/>
    </source>
</evidence>
<evidence type="ECO:0000313" key="18">
    <source>
        <dbReference type="Proteomes" id="UP000275652"/>
    </source>
</evidence>
<sequence length="120" mass="12897">MAQLATNILKITTGRFRPNFYAMCHWDSSNTTLWDGTSNLCTLAVGELEGRQSFPSGHTSCAFSTLAFFSAGAVIGAGCAYAAHSCYFVLFQVDRKHADEDPISTDGYSTLPCLDDAVAV</sequence>
<evidence type="ECO:0000313" key="17">
    <source>
        <dbReference type="Proteomes" id="UP000266643"/>
    </source>
</evidence>
<reference evidence="13 18" key="1">
    <citation type="journal article" date="2018" name="J. Invertebr. Pathol.">
        <title>New genotyping method for the causative agent of crayfish plague (Aphanomyces astaci) based on whole genome data.</title>
        <authorList>
            <person name="Minardi D."/>
            <person name="Studholme D.J."/>
            <person name="van der Giezen M."/>
            <person name="Pretto T."/>
            <person name="Oidtmann B."/>
        </authorList>
    </citation>
    <scope>NUCLEOTIDE SEQUENCE [LARGE SCALE GENOMIC DNA]</scope>
    <source>
        <strain evidence="13 18">KB13</strain>
    </source>
</reference>
<evidence type="ECO:0000313" key="14">
    <source>
        <dbReference type="Proteomes" id="UP000265716"/>
    </source>
</evidence>
<keyword evidence="3" id="KW-0812">Transmembrane</keyword>
<keyword evidence="4" id="KW-1133">Transmembrane helix</keyword>
<dbReference type="Pfam" id="PF01569">
    <property type="entry name" value="PAP2"/>
    <property type="match status" value="1"/>
</dbReference>
<evidence type="ECO:0000313" key="19">
    <source>
        <dbReference type="Proteomes" id="UP000283543"/>
    </source>
</evidence>
<dbReference type="EMBL" id="QUTC01009250">
    <property type="protein sequence ID" value="RHY41699.1"/>
    <property type="molecule type" value="Genomic_DNA"/>
</dbReference>
<keyword evidence="5" id="KW-0472">Membrane</keyword>
<reference evidence="14 15" key="2">
    <citation type="submission" date="2018-08" db="EMBL/GenBank/DDBJ databases">
        <title>Aphanomyces genome sequencing and annotation.</title>
        <authorList>
            <person name="Minardi D."/>
            <person name="Oidtmann B."/>
            <person name="Van Der Giezen M."/>
            <person name="Studholme D.J."/>
        </authorList>
    </citation>
    <scope>NUCLEOTIDE SEQUENCE [LARGE SCALE GENOMIC DNA]</scope>
    <source>
        <strain evidence="12 15">197901</strain>
        <strain evidence="9 17">D2</strain>
        <strain evidence="11 20">FDL457</strain>
        <strain evidence="8 14">SA</strain>
        <strain evidence="10 19">Si</strain>
        <strain evidence="7 16">Yx</strain>
    </source>
</reference>
<dbReference type="GO" id="GO:0008195">
    <property type="term" value="F:phosphatidate phosphatase activity"/>
    <property type="evidence" value="ECO:0007669"/>
    <property type="project" value="TreeGrafter"/>
</dbReference>
<evidence type="ECO:0000256" key="1">
    <source>
        <dbReference type="ARBA" id="ARBA00004141"/>
    </source>
</evidence>
<comment type="subcellular location">
    <subcellularLocation>
        <location evidence="1">Membrane</location>
        <topology evidence="1">Multi-pass membrane protein</topology>
    </subcellularLocation>
</comment>
<dbReference type="InterPro" id="IPR000326">
    <property type="entry name" value="PAP2/HPO"/>
</dbReference>
<dbReference type="Proteomes" id="UP000286510">
    <property type="component" value="Unassembled WGS sequence"/>
</dbReference>
<dbReference type="Proteomes" id="UP000275652">
    <property type="component" value="Unassembled WGS sequence"/>
</dbReference>
<evidence type="ECO:0000313" key="13">
    <source>
        <dbReference type="EMBL" id="RLO02751.1"/>
    </source>
</evidence>
<evidence type="ECO:0000256" key="3">
    <source>
        <dbReference type="ARBA" id="ARBA00022692"/>
    </source>
</evidence>
<evidence type="ECO:0000313" key="8">
    <source>
        <dbReference type="EMBL" id="RHY41699.1"/>
    </source>
</evidence>
<protein>
    <recommendedName>
        <fullName evidence="6">Phosphatidic acid phosphatase type 2/haloperoxidase domain-containing protein</fullName>
    </recommendedName>
</protein>
<evidence type="ECO:0000313" key="20">
    <source>
        <dbReference type="Proteomes" id="UP000286510"/>
    </source>
</evidence>
<evidence type="ECO:0000313" key="12">
    <source>
        <dbReference type="EMBL" id="RHZ34188.1"/>
    </source>
</evidence>
<name>A0A397BRS2_APHAT</name>
<dbReference type="Proteomes" id="UP000283543">
    <property type="component" value="Unassembled WGS sequence"/>
</dbReference>
<evidence type="ECO:0000313" key="7">
    <source>
        <dbReference type="EMBL" id="RHY24487.1"/>
    </source>
</evidence>
<dbReference type="Proteomes" id="UP000265716">
    <property type="component" value="Unassembled WGS sequence"/>
</dbReference>
<evidence type="ECO:0000313" key="15">
    <source>
        <dbReference type="Proteomes" id="UP000266196"/>
    </source>
</evidence>
<dbReference type="PANTHER" id="PTHR10165">
    <property type="entry name" value="LIPID PHOSPHATE PHOSPHATASE"/>
    <property type="match status" value="1"/>
</dbReference>
<evidence type="ECO:0000256" key="5">
    <source>
        <dbReference type="ARBA" id="ARBA00023136"/>
    </source>
</evidence>
<dbReference type="EMBL" id="QUTI01032760">
    <property type="protein sequence ID" value="RLO02751.1"/>
    <property type="molecule type" value="Genomic_DNA"/>
</dbReference>
<dbReference type="SUPFAM" id="SSF48317">
    <property type="entry name" value="Acid phosphatase/Vanadium-dependent haloperoxidase"/>
    <property type="match status" value="1"/>
</dbReference>
<dbReference type="Proteomes" id="UP000266239">
    <property type="component" value="Unassembled WGS sequence"/>
</dbReference>
<comment type="caution">
    <text evidence="7">The sequence shown here is derived from an EMBL/GenBank/DDBJ whole genome shotgun (WGS) entry which is preliminary data.</text>
</comment>
<dbReference type="Gene3D" id="1.20.144.10">
    <property type="entry name" value="Phosphatidic acid phosphatase type 2/haloperoxidase"/>
    <property type="match status" value="1"/>
</dbReference>
<dbReference type="GO" id="GO:0006644">
    <property type="term" value="P:phospholipid metabolic process"/>
    <property type="evidence" value="ECO:0007669"/>
    <property type="project" value="InterPro"/>
</dbReference>
<dbReference type="GO" id="GO:0016020">
    <property type="term" value="C:membrane"/>
    <property type="evidence" value="ECO:0007669"/>
    <property type="project" value="UniProtKB-SubCell"/>
</dbReference>